<dbReference type="STRING" id="1169540.A0A0G4G0R3"/>
<keyword evidence="3" id="KW-1185">Reference proteome</keyword>
<dbReference type="Pfam" id="PF13519">
    <property type="entry name" value="VWA_2"/>
    <property type="match status" value="1"/>
</dbReference>
<dbReference type="AlphaFoldDB" id="A0A0G4G0R3"/>
<accession>A0A0G4G0R3</accession>
<dbReference type="InParanoid" id="A0A0G4G0R3"/>
<feature type="domain" description="VWFA" evidence="1">
    <location>
        <begin position="27"/>
        <end position="146"/>
    </location>
</feature>
<gene>
    <name evidence="2" type="ORF">Vbra_16649</name>
</gene>
<dbReference type="SUPFAM" id="SSF53300">
    <property type="entry name" value="vWA-like"/>
    <property type="match status" value="1"/>
</dbReference>
<dbReference type="InterPro" id="IPR036465">
    <property type="entry name" value="vWFA_dom_sf"/>
</dbReference>
<evidence type="ECO:0000259" key="1">
    <source>
        <dbReference type="Pfam" id="PF13519"/>
    </source>
</evidence>
<sequence>MEGRVAMELRDRAAMEAVVPEGGGAFVLCLDTSASMIGQPELAAKTITFLLASRAMQECRPLALLAFSGAVDVPRRVLVMPQGTRTGVGGMESHQGRVAGLRALFDLLCGRFGGGTDLRQPMDMAMDLIEQEEPFRNADIVLVSDGVFALNDTMVDRLNVARERQGVHVHGVMLGGGGIYNSDNGVAFHQLCDEGQLHSVNLNAMDW</sequence>
<dbReference type="PANTHER" id="PTHR36846">
    <property type="entry name" value="PROTEIN VIAA"/>
    <property type="match status" value="1"/>
</dbReference>
<dbReference type="VEuPathDB" id="CryptoDB:Vbra_16649"/>
<name>A0A0G4G0R3_VITBC</name>
<evidence type="ECO:0000313" key="3">
    <source>
        <dbReference type="Proteomes" id="UP000041254"/>
    </source>
</evidence>
<dbReference type="Gene3D" id="3.40.50.410">
    <property type="entry name" value="von Willebrand factor, type A domain"/>
    <property type="match status" value="1"/>
</dbReference>
<protein>
    <recommendedName>
        <fullName evidence="1">VWFA domain-containing protein</fullName>
    </recommendedName>
</protein>
<organism evidence="2 3">
    <name type="scientific">Vitrella brassicaformis (strain CCMP3155)</name>
    <dbReference type="NCBI Taxonomy" id="1169540"/>
    <lineage>
        <taxon>Eukaryota</taxon>
        <taxon>Sar</taxon>
        <taxon>Alveolata</taxon>
        <taxon>Colpodellida</taxon>
        <taxon>Vitrellaceae</taxon>
        <taxon>Vitrella</taxon>
    </lineage>
</organism>
<reference evidence="2 3" key="1">
    <citation type="submission" date="2014-11" db="EMBL/GenBank/DDBJ databases">
        <authorList>
            <person name="Zhu J."/>
            <person name="Qi W."/>
            <person name="Song R."/>
        </authorList>
    </citation>
    <scope>NUCLEOTIDE SEQUENCE [LARGE SCALE GENOMIC DNA]</scope>
</reference>
<dbReference type="EMBL" id="CDMY01000542">
    <property type="protein sequence ID" value="CEM21663.1"/>
    <property type="molecule type" value="Genomic_DNA"/>
</dbReference>
<dbReference type="OrthoDB" id="512561at2759"/>
<dbReference type="GO" id="GO:0005829">
    <property type="term" value="C:cytosol"/>
    <property type="evidence" value="ECO:0007669"/>
    <property type="project" value="TreeGrafter"/>
</dbReference>
<dbReference type="Proteomes" id="UP000041254">
    <property type="component" value="Unassembled WGS sequence"/>
</dbReference>
<dbReference type="InterPro" id="IPR002035">
    <property type="entry name" value="VWF_A"/>
</dbReference>
<evidence type="ECO:0000313" key="2">
    <source>
        <dbReference type="EMBL" id="CEM21663.1"/>
    </source>
</evidence>
<proteinExistence type="predicted"/>
<dbReference type="PANTHER" id="PTHR36846:SF1">
    <property type="entry name" value="PROTEIN VIAA"/>
    <property type="match status" value="1"/>
</dbReference>